<dbReference type="AlphaFoldDB" id="A0AB73NC31"/>
<organism evidence="1 2">
    <name type="scientific">Leptospira santarosai</name>
    <dbReference type="NCBI Taxonomy" id="28183"/>
    <lineage>
        <taxon>Bacteria</taxon>
        <taxon>Pseudomonadati</taxon>
        <taxon>Spirochaetota</taxon>
        <taxon>Spirochaetia</taxon>
        <taxon>Leptospirales</taxon>
        <taxon>Leptospiraceae</taxon>
        <taxon>Leptospira</taxon>
    </lineage>
</organism>
<dbReference type="EMBL" id="MTSU01000045">
    <property type="protein sequence ID" value="ONF90133.1"/>
    <property type="molecule type" value="Genomic_DNA"/>
</dbReference>
<protein>
    <recommendedName>
        <fullName evidence="3">Lipoprotein</fullName>
    </recommendedName>
</protein>
<sequence>MYIYKNLIRFVLFLSFVSCENLNKSKEDAIISIDDTIRETFYIGFLIKVDTLIRVENQRPVAITAALFDNSNCDPNSTPRYPGFPAVYDFGTIPAKSKSIIKALPLSHYPPNPKDQTGGRLVELYRKVNFFCERTSFYNSNLSNQFGYIWKVIEDPPTFHNADEIRPSTIIPPDME</sequence>
<evidence type="ECO:0000313" key="1">
    <source>
        <dbReference type="EMBL" id="ONF90133.1"/>
    </source>
</evidence>
<dbReference type="Proteomes" id="UP000189337">
    <property type="component" value="Unassembled WGS sequence"/>
</dbReference>
<accession>A0AB73NC31</accession>
<name>A0AB73NC31_9LEPT</name>
<evidence type="ECO:0008006" key="3">
    <source>
        <dbReference type="Google" id="ProtNLM"/>
    </source>
</evidence>
<reference evidence="1 2" key="1">
    <citation type="submission" date="2017-01" db="EMBL/GenBank/DDBJ databases">
        <title>Comparative genomic analysis of Brazilian Leptospira santarosai.</title>
        <authorList>
            <person name="Moreno L.Z."/>
            <person name="Miraglia F."/>
            <person name="Kremer F.S."/>
            <person name="Eslabao M.R."/>
            <person name="Lilenbaum W."/>
            <person name="Dellagostin O.A."/>
            <person name="Moreno A.M."/>
        </authorList>
    </citation>
    <scope>NUCLEOTIDE SEQUENCE [LARGE SCALE GENOMIC DNA]</scope>
    <source>
        <strain evidence="1 2">M52/8-19</strain>
    </source>
</reference>
<proteinExistence type="predicted"/>
<comment type="caution">
    <text evidence="1">The sequence shown here is derived from an EMBL/GenBank/DDBJ whole genome shotgun (WGS) entry which is preliminary data.</text>
</comment>
<gene>
    <name evidence="1" type="ORF">BWD14_20630</name>
</gene>
<dbReference type="RefSeq" id="WP_004488183.1">
    <property type="nucleotide sequence ID" value="NZ_CP028370.1"/>
</dbReference>
<evidence type="ECO:0000313" key="2">
    <source>
        <dbReference type="Proteomes" id="UP000189337"/>
    </source>
</evidence>